<dbReference type="EMBL" id="AGZO01000018">
    <property type="protein sequence ID" value="EKN14937.1"/>
    <property type="molecule type" value="Genomic_DNA"/>
</dbReference>
<dbReference type="OrthoDB" id="1099125at2"/>
<dbReference type="InterPro" id="IPR045963">
    <property type="entry name" value="DUF6383"/>
</dbReference>
<organism evidence="3 4">
    <name type="scientific">Parabacteroides goldsteinii CL02T12C30</name>
    <dbReference type="NCBI Taxonomy" id="999418"/>
    <lineage>
        <taxon>Bacteria</taxon>
        <taxon>Pseudomonadati</taxon>
        <taxon>Bacteroidota</taxon>
        <taxon>Bacteroidia</taxon>
        <taxon>Bacteroidales</taxon>
        <taxon>Tannerellaceae</taxon>
        <taxon>Parabacteroides</taxon>
    </lineage>
</organism>
<reference evidence="3 4" key="1">
    <citation type="submission" date="2012-02" db="EMBL/GenBank/DDBJ databases">
        <title>The Genome Sequence of Parabacteroides goldsteinii CL02T12C30.</title>
        <authorList>
            <consortium name="The Broad Institute Genome Sequencing Platform"/>
            <person name="Earl A."/>
            <person name="Ward D."/>
            <person name="Feldgarden M."/>
            <person name="Gevers D."/>
            <person name="Zitomersky N.L."/>
            <person name="Coyne M.J."/>
            <person name="Comstock L.E."/>
            <person name="Young S.K."/>
            <person name="Zeng Q."/>
            <person name="Gargeya S."/>
            <person name="Fitzgerald M."/>
            <person name="Haas B."/>
            <person name="Abouelleil A."/>
            <person name="Alvarado L."/>
            <person name="Arachchi H.M."/>
            <person name="Berlin A."/>
            <person name="Chapman S.B."/>
            <person name="Gearin G."/>
            <person name="Goldberg J."/>
            <person name="Griggs A."/>
            <person name="Gujja S."/>
            <person name="Hansen M."/>
            <person name="Heiman D."/>
            <person name="Howarth C."/>
            <person name="Larimer J."/>
            <person name="Lui A."/>
            <person name="MacDonald P.J.P."/>
            <person name="McCowen C."/>
            <person name="Montmayeur A."/>
            <person name="Murphy C."/>
            <person name="Neiman D."/>
            <person name="Pearson M."/>
            <person name="Priest M."/>
            <person name="Roberts A."/>
            <person name="Saif S."/>
            <person name="Shea T."/>
            <person name="Sisk P."/>
            <person name="Stolte C."/>
            <person name="Sykes S."/>
            <person name="Wortman J."/>
            <person name="Nusbaum C."/>
            <person name="Birren B."/>
        </authorList>
    </citation>
    <scope>NUCLEOTIDE SEQUENCE [LARGE SCALE GENOMIC DNA]</scope>
    <source>
        <strain evidence="3 4">CL02T12C30</strain>
    </source>
</reference>
<comment type="caution">
    <text evidence="3">The sequence shown here is derived from an EMBL/GenBank/DDBJ whole genome shotgun (WGS) entry which is preliminary data.</text>
</comment>
<proteinExistence type="predicted"/>
<accession>K5YM72</accession>
<dbReference type="Pfam" id="PF19910">
    <property type="entry name" value="DUF6383"/>
    <property type="match status" value="1"/>
</dbReference>
<dbReference type="HOGENOM" id="CLU_003316_0_0_10"/>
<evidence type="ECO:0000313" key="4">
    <source>
        <dbReference type="Proteomes" id="UP000006330"/>
    </source>
</evidence>
<feature type="signal peptide" evidence="1">
    <location>
        <begin position="1"/>
        <end position="23"/>
    </location>
</feature>
<evidence type="ECO:0000313" key="3">
    <source>
        <dbReference type="EMBL" id="EKN14937.1"/>
    </source>
</evidence>
<dbReference type="Proteomes" id="UP000006330">
    <property type="component" value="Unassembled WGS sequence"/>
</dbReference>
<dbReference type="PATRIC" id="fig|999418.3.peg.2888"/>
<protein>
    <recommendedName>
        <fullName evidence="2">DUF6383 domain-containing protein</fullName>
    </recommendedName>
</protein>
<keyword evidence="1" id="KW-0732">Signal</keyword>
<evidence type="ECO:0000259" key="2">
    <source>
        <dbReference type="Pfam" id="PF19910"/>
    </source>
</evidence>
<feature type="chain" id="PRO_5003886990" description="DUF6383 domain-containing protein" evidence="1">
    <location>
        <begin position="24"/>
        <end position="1072"/>
    </location>
</feature>
<evidence type="ECO:0000256" key="1">
    <source>
        <dbReference type="SAM" id="SignalP"/>
    </source>
</evidence>
<feature type="domain" description="DUF6383" evidence="2">
    <location>
        <begin position="998"/>
        <end position="1071"/>
    </location>
</feature>
<dbReference type="RefSeq" id="WP_007655155.1">
    <property type="nucleotide sequence ID" value="NZ_JH976473.1"/>
</dbReference>
<dbReference type="AlphaFoldDB" id="K5YM72"/>
<sequence>MNKKFSTLLVSLLLAGAWTTLDAAVVKTTPVIGGTYAIGTGDVAETMMLWNSGFSVSSVAVSGNAKFVLEQVPEKAGQFYIKMVGDESQYLCKDADGGSNDYLKWAADGNKIVFEIKNGQIVNAKGSTDGFKDELALYVTADNKVRLAYDDKVTIPADAKSLVYVAYNEDVKFAGENLPLQATITANEYYVIAADGTHVLKADGTTAAMVAEADLDQVLWAVTTGTAADGKTVTYKFTNKATGKVLVIENRDNFIVAGSPASFTLGVGEGQLLDADLKVGTAVNFGIYKSPIVKLNSDKLNAMLNDGFNMTIKRAKGDNKTIEGAEAFAGDLEAVQEDATRFQLKSGDKFVVLNKKALWGANLGAPDNRGAKFELVSETELKGANKANYLSYFEFTQYAGGAEDVIDLVSVFAASDADDAFGNLFVQTLDDKAVLTTSYAKDADDVLTETWPYITLGANNIVNPKEFLQDKFAVIKALNEEGAEDDEFLAATCEDKYIWTKTVANDLEKQWAIAYNEETEVYTIVNREDKDVEFTIAKNELRENGDKTDNIYVWKGGDYEIKFVPVDDSKLYYKYLAEDAAELNEKSFEMSFWSNVFEGYAKVGMNDAKNAIVGTSVDAVEFTATKTGDYEVKSLINYYEGNTLKKKEPVLKAPIYKFNVGEGFFKLDEDNKASWAANTGTEVVIRKADKHFNLVEATATALNGKAYVGTDDSYMYQQECVYSANKNTLFEVNDNNRPEYRRLGVTVKDGYNDIEGELNILKFFRTNDENQFLYENTGNRNAQNGEACLNFLGETNLADKPASAQLPFLVDTAYIRNNTRKPLYMLAVRSEYQEAGEEIIPCPVPGHGTNCEHATKVKTPAYRTADYLVALDDSTDIYPQAKYQGDVRLAFVPAKHIADTLVIESSNGAKTNWFANDSIKFSDRNGKQIDKTPAAFAFKLVDRSVDPEGDKAAFIIENQDKNGNKRYVRIHNTVPVLVSEIDQAAEFEVMAAAEGEAPTANEGVETTTVTVIATDGGVIVKGAEGKNVVITNVLGQTIANTVVSSSEATIAAPAGVVVVAVEGEAAVKAIVK</sequence>
<gene>
    <name evidence="3" type="ORF">HMPREF1076_02842</name>
</gene>
<name>K5YM72_9BACT</name>